<accession>A0A0M0K9Z1</accession>
<protein>
    <recommendedName>
        <fullName evidence="4">beta-glucosidase</fullName>
        <ecNumber evidence="4">3.2.1.21</ecNumber>
    </recommendedName>
</protein>
<evidence type="ECO:0000256" key="7">
    <source>
        <dbReference type="ARBA" id="ARBA00022801"/>
    </source>
</evidence>
<dbReference type="InterPro" id="IPR026891">
    <property type="entry name" value="Fn3-like"/>
</dbReference>
<evidence type="ECO:0000256" key="3">
    <source>
        <dbReference type="ARBA" id="ARBA00005336"/>
    </source>
</evidence>
<dbReference type="PANTHER" id="PTHR42715:SF12">
    <property type="entry name" value="BETA-GLUCOSIDASE G-RELATED"/>
    <property type="match status" value="1"/>
</dbReference>
<dbReference type="GO" id="GO:0009251">
    <property type="term" value="P:glucan catabolic process"/>
    <property type="evidence" value="ECO:0007669"/>
    <property type="project" value="TreeGrafter"/>
</dbReference>
<dbReference type="Proteomes" id="UP000037460">
    <property type="component" value="Unassembled WGS sequence"/>
</dbReference>
<dbReference type="GO" id="GO:0008422">
    <property type="term" value="F:beta-glucosidase activity"/>
    <property type="evidence" value="ECO:0007669"/>
    <property type="project" value="UniProtKB-EC"/>
</dbReference>
<dbReference type="SMART" id="SM01217">
    <property type="entry name" value="Fn3_like"/>
    <property type="match status" value="1"/>
</dbReference>
<dbReference type="InterPro" id="IPR050288">
    <property type="entry name" value="Cellulose_deg_GH3"/>
</dbReference>
<dbReference type="InterPro" id="IPR017853">
    <property type="entry name" value="GH"/>
</dbReference>
<keyword evidence="6" id="KW-0732">Signal</keyword>
<evidence type="ECO:0000256" key="2">
    <source>
        <dbReference type="ARBA" id="ARBA00004613"/>
    </source>
</evidence>
<evidence type="ECO:0000256" key="8">
    <source>
        <dbReference type="ARBA" id="ARBA00024983"/>
    </source>
</evidence>
<comment type="subcellular location">
    <subcellularLocation>
        <location evidence="2">Secreted</location>
    </subcellularLocation>
</comment>
<dbReference type="EC" id="3.2.1.21" evidence="4"/>
<evidence type="ECO:0000256" key="6">
    <source>
        <dbReference type="ARBA" id="ARBA00022729"/>
    </source>
</evidence>
<dbReference type="Gene3D" id="3.20.20.300">
    <property type="entry name" value="Glycoside hydrolase, family 3, N-terminal domain"/>
    <property type="match status" value="2"/>
</dbReference>
<dbReference type="Pfam" id="PF14310">
    <property type="entry name" value="Fn3-like"/>
    <property type="match status" value="1"/>
</dbReference>
<evidence type="ECO:0000256" key="4">
    <source>
        <dbReference type="ARBA" id="ARBA00012744"/>
    </source>
</evidence>
<dbReference type="InterPro" id="IPR036881">
    <property type="entry name" value="Glyco_hydro_3_C_sf"/>
</dbReference>
<dbReference type="Gene3D" id="2.60.40.10">
    <property type="entry name" value="Immunoglobulins"/>
    <property type="match status" value="1"/>
</dbReference>
<dbReference type="SUPFAM" id="SSF51445">
    <property type="entry name" value="(Trans)glycosidases"/>
    <property type="match status" value="1"/>
</dbReference>
<dbReference type="OrthoDB" id="416222at2759"/>
<name>A0A0M0K9Z1_9EUKA</name>
<dbReference type="InterPro" id="IPR036962">
    <property type="entry name" value="Glyco_hydro_3_N_sf"/>
</dbReference>
<dbReference type="AlphaFoldDB" id="A0A0M0K9Z1"/>
<evidence type="ECO:0000259" key="9">
    <source>
        <dbReference type="SMART" id="SM01217"/>
    </source>
</evidence>
<dbReference type="EMBL" id="JWZX01000938">
    <property type="protein sequence ID" value="KOO35233.1"/>
    <property type="molecule type" value="Genomic_DNA"/>
</dbReference>
<comment type="function">
    <text evidence="8">Beta-glucosidases are one of a number of cellulolytic enzymes involved in the degradation of cellulosic biomass. Catalyzes the last step releasing glucose from the inhibitory cellobiose.</text>
</comment>
<dbReference type="PRINTS" id="PR00133">
    <property type="entry name" value="GLHYDRLASE3"/>
</dbReference>
<dbReference type="SUPFAM" id="SSF52279">
    <property type="entry name" value="Beta-D-glucan exohydrolase, C-terminal domain"/>
    <property type="match status" value="1"/>
</dbReference>
<comment type="catalytic activity">
    <reaction evidence="1">
        <text>Hydrolysis of terminal, non-reducing beta-D-glucosyl residues with release of beta-D-glucose.</text>
        <dbReference type="EC" id="3.2.1.21"/>
    </reaction>
</comment>
<proteinExistence type="inferred from homology"/>
<reference evidence="11" key="1">
    <citation type="journal article" date="2015" name="PLoS Genet.">
        <title>Genome Sequence and Transcriptome Analyses of Chrysochromulina tobin: Metabolic Tools for Enhanced Algal Fitness in the Prominent Order Prymnesiales (Haptophyceae).</title>
        <authorList>
            <person name="Hovde B.T."/>
            <person name="Deodato C.R."/>
            <person name="Hunsperger H.M."/>
            <person name="Ryken S.A."/>
            <person name="Yost W."/>
            <person name="Jha R.K."/>
            <person name="Patterson J."/>
            <person name="Monnat R.J. Jr."/>
            <person name="Barlow S.B."/>
            <person name="Starkenburg S.R."/>
            <person name="Cattolico R.A."/>
        </authorList>
    </citation>
    <scope>NUCLEOTIDE SEQUENCE</scope>
    <source>
        <strain evidence="11">CCMP291</strain>
    </source>
</reference>
<evidence type="ECO:0000313" key="10">
    <source>
        <dbReference type="EMBL" id="KOO35233.1"/>
    </source>
</evidence>
<keyword evidence="11" id="KW-1185">Reference proteome</keyword>
<dbReference type="InterPro" id="IPR013783">
    <property type="entry name" value="Ig-like_fold"/>
</dbReference>
<dbReference type="PANTHER" id="PTHR42715">
    <property type="entry name" value="BETA-GLUCOSIDASE"/>
    <property type="match status" value="1"/>
</dbReference>
<feature type="domain" description="Fibronectin type III-like" evidence="9">
    <location>
        <begin position="468"/>
        <end position="537"/>
    </location>
</feature>
<evidence type="ECO:0000256" key="1">
    <source>
        <dbReference type="ARBA" id="ARBA00000448"/>
    </source>
</evidence>
<comment type="caution">
    <text evidence="10">The sequence shown here is derived from an EMBL/GenBank/DDBJ whole genome shotgun (WGS) entry which is preliminary data.</text>
</comment>
<comment type="similarity">
    <text evidence="3">Belongs to the glycosyl hydrolase 3 family.</text>
</comment>
<keyword evidence="5" id="KW-0964">Secreted</keyword>
<gene>
    <name evidence="10" type="ORF">Ctob_007689</name>
</gene>
<dbReference type="InterPro" id="IPR001764">
    <property type="entry name" value="Glyco_hydro_3_N"/>
</dbReference>
<sequence>MMSMSMSLSLAAGPHVQRDIPPTAKAACASLNFSMKVELMHGFGEIDGYSRNSGCGYFCGRKTFRWDNGPQGFGDGSPAGNSTQWPSTLNIAATFDPVLAYEWGVAMGEEWWGKGTNILEGPGINVMRVPYNGRTFEYISGEDPVLGSLLVGPTIDGMQQNAMAIAKHYILNNQETDRSGVNELVDEKTIMELYGPPFEAAAKHKVAGYMCAYNRINGVWACEQPFTLRKMLKGFWNFTGFIVSDWGATHSTSEAVNAGLDIEMPGSKFFNEAKLKASLDDGSLTMEQFDETCVRILSPCTVLLKNGVVDGSSPGSKPLLPLSKADTKTIALIGADAETPYTAGGGSGHVDDSNVKYGNAIADLIFGNTVPQAKLPVTMPLTGNDQGMTEHQWPGIKSAQFPGHLEANYSEGLINGYRWYDKHKVMPAFPFGFGLTYGTFKYSDLQIEGRTISFTVIRRPDSPYAGCDTPQIYLSYPGADSDLQVPSKVLRYFQKTCKPSTLISYTLTDRDVSNWDVAQQMWVVTRGTYGVIAAPASQGVESLVGSLTI</sequence>
<keyword evidence="7" id="KW-0378">Hydrolase</keyword>
<organism evidence="10 11">
    <name type="scientific">Chrysochromulina tobinii</name>
    <dbReference type="NCBI Taxonomy" id="1460289"/>
    <lineage>
        <taxon>Eukaryota</taxon>
        <taxon>Haptista</taxon>
        <taxon>Haptophyta</taxon>
        <taxon>Prymnesiophyceae</taxon>
        <taxon>Prymnesiales</taxon>
        <taxon>Chrysochromulinaceae</taxon>
        <taxon>Chrysochromulina</taxon>
    </lineage>
</organism>
<evidence type="ECO:0000313" key="11">
    <source>
        <dbReference type="Proteomes" id="UP000037460"/>
    </source>
</evidence>
<dbReference type="GO" id="GO:0005576">
    <property type="term" value="C:extracellular region"/>
    <property type="evidence" value="ECO:0007669"/>
    <property type="project" value="UniProtKB-SubCell"/>
</dbReference>
<dbReference type="Gene3D" id="3.40.50.1700">
    <property type="entry name" value="Glycoside hydrolase family 3 C-terminal domain"/>
    <property type="match status" value="1"/>
</dbReference>
<dbReference type="Pfam" id="PF00933">
    <property type="entry name" value="Glyco_hydro_3"/>
    <property type="match status" value="1"/>
</dbReference>
<evidence type="ECO:0000256" key="5">
    <source>
        <dbReference type="ARBA" id="ARBA00022525"/>
    </source>
</evidence>